<gene>
    <name evidence="2" type="ORF">CLORY_08030</name>
</gene>
<name>A0A1V4IV73_9CLOT</name>
<dbReference type="GO" id="GO:0003937">
    <property type="term" value="F:IMP cyclohydrolase activity"/>
    <property type="evidence" value="ECO:0007669"/>
    <property type="project" value="InterPro"/>
</dbReference>
<dbReference type="Gene3D" id="3.60.20.20">
    <property type="entry name" value="Inosine monophosphate cyclohydrolase-like"/>
    <property type="match status" value="1"/>
</dbReference>
<proteinExistence type="predicted"/>
<reference evidence="2 3" key="1">
    <citation type="submission" date="2017-03" db="EMBL/GenBank/DDBJ databases">
        <title>Genome sequence of Clostridium oryzae DSM 28571.</title>
        <authorList>
            <person name="Poehlein A."/>
            <person name="Daniel R."/>
        </authorList>
    </citation>
    <scope>NUCLEOTIDE SEQUENCE [LARGE SCALE GENOMIC DNA]</scope>
    <source>
        <strain evidence="2 3">DSM 28571</strain>
    </source>
</reference>
<feature type="domain" description="Inosine monophosphate cyclohydrolase-like" evidence="1">
    <location>
        <begin position="19"/>
        <end position="226"/>
    </location>
</feature>
<sequence length="242" mass="28021">MSLQQTALNNEKLLKENSYPGRGIVVGMTPDGKNYVQIYWIMGRSVNSRNRIFETEGSFVKTKAFDEAKMEDPSLIIYYPARDYNNYHIVTNGDQTDTIYNYIRESKTFEDALNTREFEPDSPNFTPRISGYVDYSDEKATYGLSILKSIDNNSEYCQRNYFYYSNFIKGYGHCIHTYAGDGNPIPSFQGEPYMVELENDIDKNAEKFWKLLNEDNKVSLLVKFINAANKKAEIKIINKNIK</sequence>
<comment type="caution">
    <text evidence="2">The sequence shown here is derived from an EMBL/GenBank/DDBJ whole genome shotgun (WGS) entry which is preliminary data.</text>
</comment>
<dbReference type="InterPro" id="IPR036795">
    <property type="entry name" value="IMP_cyclohydrolase-like_sf"/>
</dbReference>
<dbReference type="GO" id="GO:0006188">
    <property type="term" value="P:IMP biosynthetic process"/>
    <property type="evidence" value="ECO:0007669"/>
    <property type="project" value="InterPro"/>
</dbReference>
<dbReference type="STRING" id="1450648.CLORY_08030"/>
<organism evidence="2 3">
    <name type="scientific">Clostridium oryzae</name>
    <dbReference type="NCBI Taxonomy" id="1450648"/>
    <lineage>
        <taxon>Bacteria</taxon>
        <taxon>Bacillati</taxon>
        <taxon>Bacillota</taxon>
        <taxon>Clostridia</taxon>
        <taxon>Eubacteriales</taxon>
        <taxon>Clostridiaceae</taxon>
        <taxon>Clostridium</taxon>
    </lineage>
</organism>
<dbReference type="Proteomes" id="UP000190080">
    <property type="component" value="Unassembled WGS sequence"/>
</dbReference>
<protein>
    <submittedName>
        <fullName evidence="2">IMP cyclohydrolase</fullName>
    </submittedName>
</protein>
<dbReference type="Pfam" id="PF07826">
    <property type="entry name" value="IMP_cyclohyd"/>
    <property type="match status" value="1"/>
</dbReference>
<dbReference type="EMBL" id="MZGV01000006">
    <property type="protein sequence ID" value="OPJ63931.1"/>
    <property type="molecule type" value="Genomic_DNA"/>
</dbReference>
<dbReference type="SUPFAM" id="SSF75569">
    <property type="entry name" value="Archaeal IMP cyclohydrolase PurO"/>
    <property type="match status" value="1"/>
</dbReference>
<dbReference type="OrthoDB" id="2676808at2"/>
<evidence type="ECO:0000313" key="2">
    <source>
        <dbReference type="EMBL" id="OPJ63931.1"/>
    </source>
</evidence>
<evidence type="ECO:0000259" key="1">
    <source>
        <dbReference type="Pfam" id="PF07826"/>
    </source>
</evidence>
<dbReference type="RefSeq" id="WP_079422244.1">
    <property type="nucleotide sequence ID" value="NZ_MZGV01000006.1"/>
</dbReference>
<keyword evidence="2" id="KW-0378">Hydrolase</keyword>
<dbReference type="InterPro" id="IPR020600">
    <property type="entry name" value="IMP_cyclohydrolase-like"/>
</dbReference>
<dbReference type="AlphaFoldDB" id="A0A1V4IV73"/>
<evidence type="ECO:0000313" key="3">
    <source>
        <dbReference type="Proteomes" id="UP000190080"/>
    </source>
</evidence>
<keyword evidence="3" id="KW-1185">Reference proteome</keyword>
<accession>A0A1V4IV73</accession>